<protein>
    <submittedName>
        <fullName evidence="2">SRPBCC family protein</fullName>
    </submittedName>
</protein>
<keyword evidence="1" id="KW-1133">Transmembrane helix</keyword>
<sequence length="179" mass="20385">MRIVKKIGIGLLVIIGLLLIVALFVSNDFHYEKSITINKPIEEVWENTKSLKAIDTWSPWMEYDPNMKKELSGTDGTIGAKVTWESDHEKVGKGSQTITKIDKPNLFATDLKFYTPYESEAKGFIELKPEGNNTIVTWGFDSEMPYPFNLMQLFMDIEEAIGEDFDLGLTKLKQLSENQ</sequence>
<accession>A0ABV2TXA5</accession>
<comment type="caution">
    <text evidence="2">The sequence shown here is derived from an EMBL/GenBank/DDBJ whole genome shotgun (WGS) entry which is preliminary data.</text>
</comment>
<feature type="transmembrane region" description="Helical" evidence="1">
    <location>
        <begin position="7"/>
        <end position="25"/>
    </location>
</feature>
<name>A0ABV2TXA5_9FLAO</name>
<evidence type="ECO:0000313" key="2">
    <source>
        <dbReference type="EMBL" id="MET7029923.1"/>
    </source>
</evidence>
<keyword evidence="1" id="KW-0472">Membrane</keyword>
<dbReference type="Pfam" id="PF10604">
    <property type="entry name" value="Polyketide_cyc2"/>
    <property type="match status" value="1"/>
</dbReference>
<dbReference type="InterPro" id="IPR019587">
    <property type="entry name" value="Polyketide_cyclase/dehydratase"/>
</dbReference>
<evidence type="ECO:0000313" key="3">
    <source>
        <dbReference type="Proteomes" id="UP001549773"/>
    </source>
</evidence>
<dbReference type="Proteomes" id="UP001549773">
    <property type="component" value="Unassembled WGS sequence"/>
</dbReference>
<keyword evidence="3" id="KW-1185">Reference proteome</keyword>
<dbReference type="InterPro" id="IPR023393">
    <property type="entry name" value="START-like_dom_sf"/>
</dbReference>
<organism evidence="2 3">
    <name type="scientific">Sediminicola luteus</name>
    <dbReference type="NCBI Taxonomy" id="319238"/>
    <lineage>
        <taxon>Bacteria</taxon>
        <taxon>Pseudomonadati</taxon>
        <taxon>Bacteroidota</taxon>
        <taxon>Flavobacteriia</taxon>
        <taxon>Flavobacteriales</taxon>
        <taxon>Flavobacteriaceae</taxon>
        <taxon>Sediminicola</taxon>
    </lineage>
</organism>
<proteinExistence type="predicted"/>
<dbReference type="Gene3D" id="3.30.530.20">
    <property type="match status" value="1"/>
</dbReference>
<dbReference type="CDD" id="cd07818">
    <property type="entry name" value="SRPBCC_1"/>
    <property type="match status" value="1"/>
</dbReference>
<evidence type="ECO:0000256" key="1">
    <source>
        <dbReference type="SAM" id="Phobius"/>
    </source>
</evidence>
<dbReference type="RefSeq" id="WP_354618724.1">
    <property type="nucleotide sequence ID" value="NZ_JBEWYP010000006.1"/>
</dbReference>
<keyword evidence="1" id="KW-0812">Transmembrane</keyword>
<dbReference type="SUPFAM" id="SSF55961">
    <property type="entry name" value="Bet v1-like"/>
    <property type="match status" value="1"/>
</dbReference>
<dbReference type="EMBL" id="JBEWYP010000006">
    <property type="protein sequence ID" value="MET7029923.1"/>
    <property type="molecule type" value="Genomic_DNA"/>
</dbReference>
<gene>
    <name evidence="2" type="ORF">ABXZ32_10975</name>
</gene>
<reference evidence="2 3" key="1">
    <citation type="submission" date="2024-07" db="EMBL/GenBank/DDBJ databases">
        <title>The genome sequence of type strain Sediminicola luteus GDMCC 1.2596T.</title>
        <authorList>
            <person name="Liu Y."/>
        </authorList>
    </citation>
    <scope>NUCLEOTIDE SEQUENCE [LARGE SCALE GENOMIC DNA]</scope>
    <source>
        <strain evidence="2 3">GDMCC 1.2596</strain>
    </source>
</reference>